<feature type="non-terminal residue" evidence="1">
    <location>
        <position position="125"/>
    </location>
</feature>
<name>X1ER94_9ZZZZ</name>
<comment type="caution">
    <text evidence="1">The sequence shown here is derived from an EMBL/GenBank/DDBJ whole genome shotgun (WGS) entry which is preliminary data.</text>
</comment>
<feature type="non-terminal residue" evidence="1">
    <location>
        <position position="1"/>
    </location>
</feature>
<dbReference type="AlphaFoldDB" id="X1ER94"/>
<reference evidence="1" key="1">
    <citation type="journal article" date="2014" name="Front. Microbiol.">
        <title>High frequency of phylogenetically diverse reductive dehalogenase-homologous genes in deep subseafloor sedimentary metagenomes.</title>
        <authorList>
            <person name="Kawai M."/>
            <person name="Futagami T."/>
            <person name="Toyoda A."/>
            <person name="Takaki Y."/>
            <person name="Nishi S."/>
            <person name="Hori S."/>
            <person name="Arai W."/>
            <person name="Tsubouchi T."/>
            <person name="Morono Y."/>
            <person name="Uchiyama I."/>
            <person name="Ito T."/>
            <person name="Fujiyama A."/>
            <person name="Inagaki F."/>
            <person name="Takami H."/>
        </authorList>
    </citation>
    <scope>NUCLEOTIDE SEQUENCE</scope>
    <source>
        <strain evidence="1">Expedition CK06-06</strain>
    </source>
</reference>
<gene>
    <name evidence="1" type="ORF">S01H4_64515</name>
</gene>
<sequence>PIKKTTTREKGFWLKEIITETLNTGKILALVSTTEYLAEVPTQILEKAVSFRTELRQVFPKIASGYPGIQTFVLTVASENSIKNIVRETPNDPLLLYRPYENDNHLHLQGNFVVLGWWGADLEEI</sequence>
<dbReference type="EMBL" id="BART01039153">
    <property type="protein sequence ID" value="GAH11153.1"/>
    <property type="molecule type" value="Genomic_DNA"/>
</dbReference>
<organism evidence="1">
    <name type="scientific">marine sediment metagenome</name>
    <dbReference type="NCBI Taxonomy" id="412755"/>
    <lineage>
        <taxon>unclassified sequences</taxon>
        <taxon>metagenomes</taxon>
        <taxon>ecological metagenomes</taxon>
    </lineage>
</organism>
<proteinExistence type="predicted"/>
<accession>X1ER94</accession>
<protein>
    <submittedName>
        <fullName evidence="1">Uncharacterized protein</fullName>
    </submittedName>
</protein>
<evidence type="ECO:0000313" key="1">
    <source>
        <dbReference type="EMBL" id="GAH11153.1"/>
    </source>
</evidence>